<name>A0A6P8K138_DROMA</name>
<accession>A0A6P8K138</accession>
<proteinExistence type="predicted"/>
<evidence type="ECO:0000313" key="3">
    <source>
        <dbReference type="RefSeq" id="XP_033162298.1"/>
    </source>
</evidence>
<reference evidence="3" key="1">
    <citation type="submission" date="2025-08" db="UniProtKB">
        <authorList>
            <consortium name="RefSeq"/>
        </authorList>
    </citation>
    <scope>IDENTIFICATION</scope>
    <source>
        <strain evidence="3">Mau12</strain>
        <tissue evidence="3">Whole Body</tissue>
    </source>
</reference>
<feature type="compositionally biased region" description="Polar residues" evidence="1">
    <location>
        <begin position="70"/>
        <end position="84"/>
    </location>
</feature>
<organism evidence="2 3">
    <name type="scientific">Drosophila mauritiana</name>
    <name type="common">Fruit fly</name>
    <dbReference type="NCBI Taxonomy" id="7226"/>
    <lineage>
        <taxon>Eukaryota</taxon>
        <taxon>Metazoa</taxon>
        <taxon>Ecdysozoa</taxon>
        <taxon>Arthropoda</taxon>
        <taxon>Hexapoda</taxon>
        <taxon>Insecta</taxon>
        <taxon>Pterygota</taxon>
        <taxon>Neoptera</taxon>
        <taxon>Endopterygota</taxon>
        <taxon>Diptera</taxon>
        <taxon>Brachycera</taxon>
        <taxon>Muscomorpha</taxon>
        <taxon>Ephydroidea</taxon>
        <taxon>Drosophilidae</taxon>
        <taxon>Drosophila</taxon>
        <taxon>Sophophora</taxon>
    </lineage>
</organism>
<sequence length="99" mass="11124">MDYPTTPLTSRRGYLRGRKRIKPHPISQLQSGKPTSEFNEDEDSTNIDPEESISSNSSETDTSMDVKAQDISTDSGLDTSQETGNEPRYALRKMNRKSL</sequence>
<feature type="region of interest" description="Disordered" evidence="1">
    <location>
        <begin position="1"/>
        <end position="99"/>
    </location>
</feature>
<evidence type="ECO:0000313" key="2">
    <source>
        <dbReference type="Proteomes" id="UP000515162"/>
    </source>
</evidence>
<keyword evidence="2" id="KW-1185">Reference proteome</keyword>
<feature type="compositionally biased region" description="Polar residues" evidence="1">
    <location>
        <begin position="27"/>
        <end position="37"/>
    </location>
</feature>
<gene>
    <name evidence="3" type="primary">LOC117142444</name>
</gene>
<feature type="compositionally biased region" description="Low complexity" evidence="1">
    <location>
        <begin position="52"/>
        <end position="63"/>
    </location>
</feature>
<dbReference type="GeneID" id="117142444"/>
<feature type="compositionally biased region" description="Acidic residues" evidence="1">
    <location>
        <begin position="38"/>
        <end position="51"/>
    </location>
</feature>
<dbReference type="Proteomes" id="UP000515162">
    <property type="component" value="Chromosome 3R"/>
</dbReference>
<dbReference type="RefSeq" id="XP_033162298.1">
    <property type="nucleotide sequence ID" value="XM_033306407.1"/>
</dbReference>
<evidence type="ECO:0000256" key="1">
    <source>
        <dbReference type="SAM" id="MobiDB-lite"/>
    </source>
</evidence>
<feature type="compositionally biased region" description="Basic residues" evidence="1">
    <location>
        <begin position="13"/>
        <end position="23"/>
    </location>
</feature>
<feature type="compositionally biased region" description="Basic residues" evidence="1">
    <location>
        <begin position="90"/>
        <end position="99"/>
    </location>
</feature>
<protein>
    <submittedName>
        <fullName evidence="3">Uncharacterized protein LOC117142444</fullName>
    </submittedName>
</protein>
<dbReference type="AlphaFoldDB" id="A0A6P8K138"/>